<evidence type="ECO:0000313" key="2">
    <source>
        <dbReference type="EMBL" id="RSX55707.1"/>
    </source>
</evidence>
<evidence type="ECO:0000256" key="1">
    <source>
        <dbReference type="SAM" id="SignalP"/>
    </source>
</evidence>
<comment type="caution">
    <text evidence="2">The sequence shown here is derived from an EMBL/GenBank/DDBJ whole genome shotgun (WGS) entry which is preliminary data.</text>
</comment>
<dbReference type="AlphaFoldDB" id="A0A430FS95"/>
<dbReference type="EMBL" id="QXGM01000001">
    <property type="protein sequence ID" value="RSX55707.1"/>
    <property type="molecule type" value="Genomic_DNA"/>
</dbReference>
<keyword evidence="1" id="KW-0732">Signal</keyword>
<gene>
    <name evidence="2" type="ORF">D2E26_0270</name>
</gene>
<reference evidence="2 3" key="1">
    <citation type="submission" date="2018-09" db="EMBL/GenBank/DDBJ databases">
        <title>Characterization of the phylogenetic diversity of five novel species belonging to the genus Bifidobacterium.</title>
        <authorList>
            <person name="Lugli G.A."/>
            <person name="Duranti S."/>
            <person name="Milani C."/>
        </authorList>
    </citation>
    <scope>NUCLEOTIDE SEQUENCE [LARGE SCALE GENOMIC DNA]</scope>
    <source>
        <strain evidence="2 3">2036B</strain>
    </source>
</reference>
<protein>
    <submittedName>
        <fullName evidence="2">Uncharacterized protein</fullName>
    </submittedName>
</protein>
<dbReference type="Proteomes" id="UP000287609">
    <property type="component" value="Unassembled WGS sequence"/>
</dbReference>
<proteinExistence type="predicted"/>
<keyword evidence="3" id="KW-1185">Reference proteome</keyword>
<accession>A0A430FS95</accession>
<sequence length="160" mass="17885">MNKTKVLSGVAMAASAMMLSTAMVVPAQAETTMVPTDTDNVLVSDTNNFFKEPIDCDQFFSHHTCVVTLKTNAETKIRFKFGYHINKEGAPVIQSRTLHFKIYYNHKVHEAVQVTGYQITDQRSTIKVSATAIQKGHEGECYNWAITYDGNKYVVNALES</sequence>
<feature type="signal peptide" evidence="1">
    <location>
        <begin position="1"/>
        <end position="29"/>
    </location>
</feature>
<organism evidence="2 3">
    <name type="scientific">Bifidobacterium dolichotidis</name>
    <dbReference type="NCBI Taxonomy" id="2306976"/>
    <lineage>
        <taxon>Bacteria</taxon>
        <taxon>Bacillati</taxon>
        <taxon>Actinomycetota</taxon>
        <taxon>Actinomycetes</taxon>
        <taxon>Bifidobacteriales</taxon>
        <taxon>Bifidobacteriaceae</taxon>
        <taxon>Bifidobacterium</taxon>
    </lineage>
</organism>
<feature type="chain" id="PRO_5019064802" evidence="1">
    <location>
        <begin position="30"/>
        <end position="160"/>
    </location>
</feature>
<evidence type="ECO:0000313" key="3">
    <source>
        <dbReference type="Proteomes" id="UP000287609"/>
    </source>
</evidence>
<name>A0A430FS95_9BIFI</name>
<dbReference type="RefSeq" id="WP_125962909.1">
    <property type="nucleotide sequence ID" value="NZ_QXGM01000001.1"/>
</dbReference>